<name>A0A251WY96_9RHOB</name>
<proteinExistence type="predicted"/>
<comment type="caution">
    <text evidence="6">The sequence shown here is derived from an EMBL/GenBank/DDBJ whole genome shotgun (WGS) entry which is preliminary data.</text>
</comment>
<keyword evidence="7" id="KW-1185">Reference proteome</keyword>
<dbReference type="NCBIfam" id="TIGR00254">
    <property type="entry name" value="GGDEF"/>
    <property type="match status" value="1"/>
</dbReference>
<keyword evidence="3" id="KW-0597">Phosphoprotein</keyword>
<dbReference type="FunFam" id="3.30.70.270:FF:000001">
    <property type="entry name" value="Diguanylate cyclase domain protein"/>
    <property type="match status" value="1"/>
</dbReference>
<feature type="domain" description="Response regulatory" evidence="4">
    <location>
        <begin position="4"/>
        <end position="121"/>
    </location>
</feature>
<dbReference type="InterPro" id="IPR000160">
    <property type="entry name" value="GGDEF_dom"/>
</dbReference>
<dbReference type="GO" id="GO:0000160">
    <property type="term" value="P:phosphorelay signal transduction system"/>
    <property type="evidence" value="ECO:0007669"/>
    <property type="project" value="InterPro"/>
</dbReference>
<dbReference type="GO" id="GO:0052621">
    <property type="term" value="F:diguanylate cyclase activity"/>
    <property type="evidence" value="ECO:0007669"/>
    <property type="project" value="UniProtKB-EC"/>
</dbReference>
<evidence type="ECO:0000313" key="7">
    <source>
        <dbReference type="Proteomes" id="UP000194664"/>
    </source>
</evidence>
<dbReference type="InterPro" id="IPR011006">
    <property type="entry name" value="CheY-like_superfamily"/>
</dbReference>
<reference evidence="6 7" key="1">
    <citation type="submission" date="2016-12" db="EMBL/GenBank/DDBJ databases">
        <title>The draft genome sequence of HSLHS2.</title>
        <authorList>
            <person name="Hu D."/>
            <person name="Wang L."/>
            <person name="Shao Z."/>
        </authorList>
    </citation>
    <scope>NUCLEOTIDE SEQUENCE [LARGE SCALE GENOMIC DNA]</scope>
    <source>
        <strain evidence="6">MCCC 1A06712</strain>
    </source>
</reference>
<dbReference type="AlphaFoldDB" id="A0A251WY96"/>
<dbReference type="EMBL" id="MSPP01000003">
    <property type="protein sequence ID" value="OUD09098.1"/>
    <property type="molecule type" value="Genomic_DNA"/>
</dbReference>
<dbReference type="SUPFAM" id="SSF52172">
    <property type="entry name" value="CheY-like"/>
    <property type="match status" value="2"/>
</dbReference>
<dbReference type="PANTHER" id="PTHR45138:SF9">
    <property type="entry name" value="DIGUANYLATE CYCLASE DGCM-RELATED"/>
    <property type="match status" value="1"/>
</dbReference>
<dbReference type="GO" id="GO:1902201">
    <property type="term" value="P:negative regulation of bacterial-type flagellum-dependent cell motility"/>
    <property type="evidence" value="ECO:0007669"/>
    <property type="project" value="TreeGrafter"/>
</dbReference>
<dbReference type="Pfam" id="PF00990">
    <property type="entry name" value="GGDEF"/>
    <property type="match status" value="1"/>
</dbReference>
<dbReference type="EC" id="2.7.7.65" evidence="1"/>
<evidence type="ECO:0000256" key="2">
    <source>
        <dbReference type="ARBA" id="ARBA00034247"/>
    </source>
</evidence>
<evidence type="ECO:0000256" key="3">
    <source>
        <dbReference type="PROSITE-ProRule" id="PRU00169"/>
    </source>
</evidence>
<dbReference type="SMART" id="SM00267">
    <property type="entry name" value="GGDEF"/>
    <property type="match status" value="1"/>
</dbReference>
<dbReference type="SUPFAM" id="SSF55073">
    <property type="entry name" value="Nucleotide cyclase"/>
    <property type="match status" value="1"/>
</dbReference>
<sequence>MSGRIIIIDTVATNRIVLKVKLMTAQYKVTPCATIAEAQQCITDGDAVDLIVADVSSASRDMNNFFQFLSTNSSTGNIPIIATGTFDSSASRIETLRSGATEVLSKPVSDMMLLARIRSLLRSRAVDNELKLRDDTSRALGFAEGGDPFIAPGKVALVSNNQALALPLSRDLSAAMASRVRSFTHEDALSIETLDTPPDLYVIDARHADTSGEDGRVFRLIAELRSRNQTRNAAQLIIAPENGDHLGAMALDLGANDVVPYDATAAEIGLRARGLVRRKIRMEKLRDTVQSGLKAAVTDPLTGLYNRRYAMPHLQAMADRAIRTNRSFALMALDIDHFKSVNDTYGHTAGDKVISAIAELIRDSLRPIDLVARIGGEEFLVAMPDTSVAAAQKTAERLRFLVQNTPIDIGNMPPVTVTMSIGLAVSDCSAKCSTDINQLIDYADAALYDSKAAGRNIVTLRDAA</sequence>
<protein>
    <recommendedName>
        <fullName evidence="1">diguanylate cyclase</fullName>
        <ecNumber evidence="1">2.7.7.65</ecNumber>
    </recommendedName>
</protein>
<feature type="domain" description="GGDEF" evidence="5">
    <location>
        <begin position="326"/>
        <end position="463"/>
    </location>
</feature>
<dbReference type="Gene3D" id="3.30.70.270">
    <property type="match status" value="1"/>
</dbReference>
<dbReference type="SMART" id="SM00448">
    <property type="entry name" value="REC"/>
    <property type="match status" value="1"/>
</dbReference>
<dbReference type="InterPro" id="IPR050469">
    <property type="entry name" value="Diguanylate_Cyclase"/>
</dbReference>
<dbReference type="Proteomes" id="UP000194664">
    <property type="component" value="Unassembled WGS sequence"/>
</dbReference>
<dbReference type="PANTHER" id="PTHR45138">
    <property type="entry name" value="REGULATORY COMPONENTS OF SENSORY TRANSDUCTION SYSTEM"/>
    <property type="match status" value="1"/>
</dbReference>
<dbReference type="PROSITE" id="PS50110">
    <property type="entry name" value="RESPONSE_REGULATORY"/>
    <property type="match status" value="1"/>
</dbReference>
<dbReference type="CDD" id="cd01949">
    <property type="entry name" value="GGDEF"/>
    <property type="match status" value="1"/>
</dbReference>
<feature type="modified residue" description="4-aspartylphosphate" evidence="3">
    <location>
        <position position="54"/>
    </location>
</feature>
<dbReference type="GO" id="GO:0043709">
    <property type="term" value="P:cell adhesion involved in single-species biofilm formation"/>
    <property type="evidence" value="ECO:0007669"/>
    <property type="project" value="TreeGrafter"/>
</dbReference>
<dbReference type="InterPro" id="IPR043128">
    <property type="entry name" value="Rev_trsase/Diguanyl_cyclase"/>
</dbReference>
<dbReference type="OrthoDB" id="9812260at2"/>
<evidence type="ECO:0000256" key="1">
    <source>
        <dbReference type="ARBA" id="ARBA00012528"/>
    </source>
</evidence>
<dbReference type="PROSITE" id="PS50887">
    <property type="entry name" value="GGDEF"/>
    <property type="match status" value="1"/>
</dbReference>
<dbReference type="RefSeq" id="WP_086451577.1">
    <property type="nucleotide sequence ID" value="NZ_MSPP01000003.1"/>
</dbReference>
<evidence type="ECO:0000259" key="5">
    <source>
        <dbReference type="PROSITE" id="PS50887"/>
    </source>
</evidence>
<dbReference type="InterPro" id="IPR029787">
    <property type="entry name" value="Nucleotide_cyclase"/>
</dbReference>
<dbReference type="InterPro" id="IPR001789">
    <property type="entry name" value="Sig_transdc_resp-reg_receiver"/>
</dbReference>
<evidence type="ECO:0000313" key="6">
    <source>
        <dbReference type="EMBL" id="OUD09098.1"/>
    </source>
</evidence>
<comment type="catalytic activity">
    <reaction evidence="2">
        <text>2 GTP = 3',3'-c-di-GMP + 2 diphosphate</text>
        <dbReference type="Rhea" id="RHEA:24898"/>
        <dbReference type="ChEBI" id="CHEBI:33019"/>
        <dbReference type="ChEBI" id="CHEBI:37565"/>
        <dbReference type="ChEBI" id="CHEBI:58805"/>
        <dbReference type="EC" id="2.7.7.65"/>
    </reaction>
</comment>
<dbReference type="GO" id="GO:0005886">
    <property type="term" value="C:plasma membrane"/>
    <property type="evidence" value="ECO:0007669"/>
    <property type="project" value="TreeGrafter"/>
</dbReference>
<organism evidence="6 7">
    <name type="scientific">Marivivens niveibacter</name>
    <dbReference type="NCBI Taxonomy" id="1930667"/>
    <lineage>
        <taxon>Bacteria</taxon>
        <taxon>Pseudomonadati</taxon>
        <taxon>Pseudomonadota</taxon>
        <taxon>Alphaproteobacteria</taxon>
        <taxon>Rhodobacterales</taxon>
        <taxon>Paracoccaceae</taxon>
        <taxon>Marivivens group</taxon>
        <taxon>Marivivens</taxon>
    </lineage>
</organism>
<accession>A0A251WY96</accession>
<gene>
    <name evidence="6" type="ORF">BVC71_10330</name>
</gene>
<dbReference type="Pfam" id="PF00072">
    <property type="entry name" value="Response_reg"/>
    <property type="match status" value="1"/>
</dbReference>
<evidence type="ECO:0000259" key="4">
    <source>
        <dbReference type="PROSITE" id="PS50110"/>
    </source>
</evidence>
<dbReference type="Gene3D" id="3.40.50.2300">
    <property type="match status" value="1"/>
</dbReference>